<protein>
    <submittedName>
        <fullName evidence="2">Uncharacterized protein</fullName>
    </submittedName>
</protein>
<proteinExistence type="predicted"/>
<dbReference type="AlphaFoldDB" id="A0A564YCV7"/>
<evidence type="ECO:0000313" key="3">
    <source>
        <dbReference type="Proteomes" id="UP000321570"/>
    </source>
</evidence>
<name>A0A564YCV7_HYMDI</name>
<accession>A0A564YCV7</accession>
<keyword evidence="3" id="KW-1185">Reference proteome</keyword>
<dbReference type="EMBL" id="CABIJS010000155">
    <property type="protein sequence ID" value="VUZ45101.1"/>
    <property type="molecule type" value="Genomic_DNA"/>
</dbReference>
<evidence type="ECO:0000256" key="1">
    <source>
        <dbReference type="SAM" id="MobiDB-lite"/>
    </source>
</evidence>
<sequence>MDSFDLPNTDAKPVVQDISDPQNTPCFPQPSSHGSLNPNMPCVNSYPSLPYCPYPPSAPFMPRLLPYDPSTPFSRWFVTTDMLLSQLPGAYKMTTLLFALPNDIRLWLQLKGITKDSDYEFVKPSLLNLMSITEKPKSMMDFFQRRQKPGESFAQFAIALQAILAGATGTRFSPEDQEYLVSTCFIARVCPPSLRAHLASLEHAGIVELIKAANTFSATVGNHSQALPQPRSRNQPKVSPYKHFEPTGAIQGNPIGNFSSTRRFAFRSLNY</sequence>
<evidence type="ECO:0000313" key="2">
    <source>
        <dbReference type="EMBL" id="VUZ45101.1"/>
    </source>
</evidence>
<gene>
    <name evidence="2" type="ORF">WMSIL1_LOCUS5097</name>
</gene>
<dbReference type="Proteomes" id="UP000321570">
    <property type="component" value="Unassembled WGS sequence"/>
</dbReference>
<feature type="region of interest" description="Disordered" evidence="1">
    <location>
        <begin position="1"/>
        <end position="32"/>
    </location>
</feature>
<feature type="compositionally biased region" description="Polar residues" evidence="1">
    <location>
        <begin position="19"/>
        <end position="32"/>
    </location>
</feature>
<organism evidence="2 3">
    <name type="scientific">Hymenolepis diminuta</name>
    <name type="common">Rat tapeworm</name>
    <dbReference type="NCBI Taxonomy" id="6216"/>
    <lineage>
        <taxon>Eukaryota</taxon>
        <taxon>Metazoa</taxon>
        <taxon>Spiralia</taxon>
        <taxon>Lophotrochozoa</taxon>
        <taxon>Platyhelminthes</taxon>
        <taxon>Cestoda</taxon>
        <taxon>Eucestoda</taxon>
        <taxon>Cyclophyllidea</taxon>
        <taxon>Hymenolepididae</taxon>
        <taxon>Hymenolepis</taxon>
    </lineage>
</organism>
<reference evidence="2 3" key="1">
    <citation type="submission" date="2019-07" db="EMBL/GenBank/DDBJ databases">
        <authorList>
            <person name="Jastrzebski P J."/>
            <person name="Paukszto L."/>
            <person name="Jastrzebski P J."/>
        </authorList>
    </citation>
    <scope>NUCLEOTIDE SEQUENCE [LARGE SCALE GENOMIC DNA]</scope>
    <source>
        <strain evidence="2 3">WMS-il1</strain>
    </source>
</reference>